<dbReference type="InterPro" id="IPR005120">
    <property type="entry name" value="UPF3_dom"/>
</dbReference>
<evidence type="ECO:0000256" key="3">
    <source>
        <dbReference type="ARBA" id="ARBA00023161"/>
    </source>
</evidence>
<feature type="non-terminal residue" evidence="7">
    <location>
        <position position="1"/>
    </location>
</feature>
<evidence type="ECO:0000313" key="7">
    <source>
        <dbReference type="EMBL" id="VDI44556.1"/>
    </source>
</evidence>
<gene>
    <name evidence="7" type="ORF">MGAL_10B028499</name>
</gene>
<keyword evidence="3" id="KW-0866">Nonsense-mediated mRNA decay</keyword>
<comment type="caution">
    <text evidence="7">The sequence shown here is derived from an EMBL/GenBank/DDBJ whole genome shotgun (WGS) entry which is preliminary data.</text>
</comment>
<dbReference type="PANTHER" id="PTHR13112:SF0">
    <property type="entry name" value="FI21285P1"/>
    <property type="match status" value="1"/>
</dbReference>
<dbReference type="InterPro" id="IPR035979">
    <property type="entry name" value="RBD_domain_sf"/>
</dbReference>
<dbReference type="AlphaFoldDB" id="A0A8B6F783"/>
<dbReference type="SUPFAM" id="SSF54928">
    <property type="entry name" value="RNA-binding domain, RBD"/>
    <property type="match status" value="1"/>
</dbReference>
<dbReference type="InterPro" id="IPR012677">
    <property type="entry name" value="Nucleotide-bd_a/b_plait_sf"/>
</dbReference>
<dbReference type="PANTHER" id="PTHR13112">
    <property type="entry name" value="UPF3 REGULATOR OF NONSENSE TRANSCRIPTS-LIKE PROTEIN"/>
    <property type="match status" value="1"/>
</dbReference>
<evidence type="ECO:0000256" key="2">
    <source>
        <dbReference type="ARBA" id="ARBA00005991"/>
    </source>
</evidence>
<dbReference type="Proteomes" id="UP000596742">
    <property type="component" value="Unassembled WGS sequence"/>
</dbReference>
<feature type="region of interest" description="Disordered" evidence="5">
    <location>
        <begin position="1"/>
        <end position="23"/>
    </location>
</feature>
<proteinExistence type="inferred from homology"/>
<protein>
    <submittedName>
        <fullName evidence="7">Regulator of nonsense transcripts 3</fullName>
    </submittedName>
</protein>
<sequence length="93" mass="10924">MALDDQEKKSSERKREKESPPTKVLIRRLPPSLTPETLLEQLSPLPSHEFYFVRADMSLGQNAFTRAYINFQSYEDVYNFRDQFDGYVFVDGK</sequence>
<dbReference type="EMBL" id="UYJE01006278">
    <property type="protein sequence ID" value="VDI44556.1"/>
    <property type="molecule type" value="Genomic_DNA"/>
</dbReference>
<dbReference type="OrthoDB" id="18087at2759"/>
<name>A0A8B6F783_MYTGA</name>
<feature type="compositionally biased region" description="Basic and acidic residues" evidence="5">
    <location>
        <begin position="1"/>
        <end position="20"/>
    </location>
</feature>
<keyword evidence="4" id="KW-0539">Nucleus</keyword>
<evidence type="ECO:0000256" key="5">
    <source>
        <dbReference type="SAM" id="MobiDB-lite"/>
    </source>
</evidence>
<evidence type="ECO:0000313" key="8">
    <source>
        <dbReference type="Proteomes" id="UP000596742"/>
    </source>
</evidence>
<comment type="subcellular location">
    <subcellularLocation>
        <location evidence="1">Nucleus</location>
    </subcellularLocation>
</comment>
<reference evidence="7" key="1">
    <citation type="submission" date="2018-11" db="EMBL/GenBank/DDBJ databases">
        <authorList>
            <person name="Alioto T."/>
            <person name="Alioto T."/>
        </authorList>
    </citation>
    <scope>NUCLEOTIDE SEQUENCE</scope>
</reference>
<evidence type="ECO:0000259" key="6">
    <source>
        <dbReference type="Pfam" id="PF03467"/>
    </source>
</evidence>
<dbReference type="GO" id="GO:0045727">
    <property type="term" value="P:positive regulation of translation"/>
    <property type="evidence" value="ECO:0007669"/>
    <property type="project" value="TreeGrafter"/>
</dbReference>
<dbReference type="GO" id="GO:0005730">
    <property type="term" value="C:nucleolus"/>
    <property type="evidence" value="ECO:0007669"/>
    <property type="project" value="TreeGrafter"/>
</dbReference>
<dbReference type="GO" id="GO:0005737">
    <property type="term" value="C:cytoplasm"/>
    <property type="evidence" value="ECO:0007669"/>
    <property type="project" value="TreeGrafter"/>
</dbReference>
<dbReference type="InterPro" id="IPR039722">
    <property type="entry name" value="Upf3"/>
</dbReference>
<organism evidence="7 8">
    <name type="scientific">Mytilus galloprovincialis</name>
    <name type="common">Mediterranean mussel</name>
    <dbReference type="NCBI Taxonomy" id="29158"/>
    <lineage>
        <taxon>Eukaryota</taxon>
        <taxon>Metazoa</taxon>
        <taxon>Spiralia</taxon>
        <taxon>Lophotrochozoa</taxon>
        <taxon>Mollusca</taxon>
        <taxon>Bivalvia</taxon>
        <taxon>Autobranchia</taxon>
        <taxon>Pteriomorphia</taxon>
        <taxon>Mytilida</taxon>
        <taxon>Mytiloidea</taxon>
        <taxon>Mytilidae</taxon>
        <taxon>Mytilinae</taxon>
        <taxon>Mytilus</taxon>
    </lineage>
</organism>
<dbReference type="GO" id="GO:0000184">
    <property type="term" value="P:nuclear-transcribed mRNA catabolic process, nonsense-mediated decay"/>
    <property type="evidence" value="ECO:0007669"/>
    <property type="project" value="UniProtKB-KW"/>
</dbReference>
<comment type="similarity">
    <text evidence="2">Belongs to the RENT3 family.</text>
</comment>
<dbReference type="CDD" id="cd12455">
    <property type="entry name" value="RRM_like_Smg4_UPF3"/>
    <property type="match status" value="1"/>
</dbReference>
<feature type="domain" description="UPF3" evidence="6">
    <location>
        <begin position="21"/>
        <end position="93"/>
    </location>
</feature>
<keyword evidence="8" id="KW-1185">Reference proteome</keyword>
<dbReference type="Gene3D" id="3.30.70.330">
    <property type="match status" value="1"/>
</dbReference>
<accession>A0A8B6F783</accession>
<evidence type="ECO:0000256" key="4">
    <source>
        <dbReference type="ARBA" id="ARBA00023242"/>
    </source>
</evidence>
<evidence type="ECO:0000256" key="1">
    <source>
        <dbReference type="ARBA" id="ARBA00004123"/>
    </source>
</evidence>
<dbReference type="Pfam" id="PF03467">
    <property type="entry name" value="Smg4_UPF3"/>
    <property type="match status" value="1"/>
</dbReference>
<dbReference type="GO" id="GO:0003729">
    <property type="term" value="F:mRNA binding"/>
    <property type="evidence" value="ECO:0007669"/>
    <property type="project" value="TreeGrafter"/>
</dbReference>